<accession>A0AC34G8S0</accession>
<dbReference type="Proteomes" id="UP000887579">
    <property type="component" value="Unplaced"/>
</dbReference>
<sequence length="475" mass="52487">MDSEASTSEIPLKFLKPENDNFKKVDAKKSDDLKQFEGQRTAQDEKGEKKLPIVKKKVSTSSSAKSSSKCENTEECKNDNDDMGRKNFSNLKEITDEQKPSTSKASESIKIPSKQKLIRSKKLSVEEIQRPFDPLKVSSKRRRSSIPDFSQEESVGTNPALFIWHKEAFKDDLPDQEEYLTSDPIESEVEDIENEPSPNIVVSESTIIEVEDIENEPSPNMVVSESTIMFIHPETSSIASNTVAATSAEQQIEGFHISDPEDDLVDDAFEDSEISENAFDIIVEEVDIKTGTTIDTPRSSDSGSDLLISPSAEELLSSENIFEKPTSKISNSSFIEPLEVISEEPKNDKLIISDSENLLPSTSKIPEKFENDIECVETVKEVSLQKPPRPPSRTKKLSMNLDTQQQPSTSATESSSSAPDEALKAESLTISKFENSSEFIESFSASLSSSPPILTAPPIPPPPKSISSKSSRQEI</sequence>
<organism evidence="1 2">
    <name type="scientific">Panagrolaimus sp. ES5</name>
    <dbReference type="NCBI Taxonomy" id="591445"/>
    <lineage>
        <taxon>Eukaryota</taxon>
        <taxon>Metazoa</taxon>
        <taxon>Ecdysozoa</taxon>
        <taxon>Nematoda</taxon>
        <taxon>Chromadorea</taxon>
        <taxon>Rhabditida</taxon>
        <taxon>Tylenchina</taxon>
        <taxon>Panagrolaimomorpha</taxon>
        <taxon>Panagrolaimoidea</taxon>
        <taxon>Panagrolaimidae</taxon>
        <taxon>Panagrolaimus</taxon>
    </lineage>
</organism>
<dbReference type="WBParaSite" id="ES5_v2.g26077.t1">
    <property type="protein sequence ID" value="ES5_v2.g26077.t1"/>
    <property type="gene ID" value="ES5_v2.g26077"/>
</dbReference>
<evidence type="ECO:0000313" key="2">
    <source>
        <dbReference type="WBParaSite" id="ES5_v2.g26077.t1"/>
    </source>
</evidence>
<evidence type="ECO:0000313" key="1">
    <source>
        <dbReference type="Proteomes" id="UP000887579"/>
    </source>
</evidence>
<proteinExistence type="predicted"/>
<protein>
    <submittedName>
        <fullName evidence="2">Uncharacterized protein</fullName>
    </submittedName>
</protein>
<name>A0AC34G8S0_9BILA</name>
<reference evidence="2" key="1">
    <citation type="submission" date="2022-11" db="UniProtKB">
        <authorList>
            <consortium name="WormBaseParasite"/>
        </authorList>
    </citation>
    <scope>IDENTIFICATION</scope>
</reference>